<dbReference type="RefSeq" id="WP_346178914.1">
    <property type="nucleotide sequence ID" value="NZ_BAAASD010000057.1"/>
</dbReference>
<dbReference type="Proteomes" id="UP001500253">
    <property type="component" value="Unassembled WGS sequence"/>
</dbReference>
<proteinExistence type="predicted"/>
<sequence length="158" mass="16335">MFERVSAEESAALEALAGKVRNELAAAGLPVLAPGLDPVLAGGAEVDIDDGADAAGGVFVAWQASPRLRARARRAFGLKQLDEPVLRHSSAVGAAMMQAMAAVLASAGFSVEDAPDEYRPQQLRVLAGPSSKQQPVWSLRDDGLALPGWHDAPVGGAD</sequence>
<accession>A0ABN3H7P0</accession>
<comment type="caution">
    <text evidence="2">The sequence shown here is derived from an EMBL/GenBank/DDBJ whole genome shotgun (WGS) entry which is preliminary data.</text>
</comment>
<evidence type="ECO:0000313" key="3">
    <source>
        <dbReference type="Proteomes" id="UP001500253"/>
    </source>
</evidence>
<dbReference type="EMBL" id="BAAASD010000057">
    <property type="protein sequence ID" value="GAA2371372.1"/>
    <property type="molecule type" value="Genomic_DNA"/>
</dbReference>
<evidence type="ECO:0000256" key="1">
    <source>
        <dbReference type="SAM" id="MobiDB-lite"/>
    </source>
</evidence>
<feature type="region of interest" description="Disordered" evidence="1">
    <location>
        <begin position="126"/>
        <end position="158"/>
    </location>
</feature>
<organism evidence="2 3">
    <name type="scientific">Streptomyces cuspidosporus</name>
    <dbReference type="NCBI Taxonomy" id="66882"/>
    <lineage>
        <taxon>Bacteria</taxon>
        <taxon>Bacillati</taxon>
        <taxon>Actinomycetota</taxon>
        <taxon>Actinomycetes</taxon>
        <taxon>Kitasatosporales</taxon>
        <taxon>Streptomycetaceae</taxon>
        <taxon>Streptomyces</taxon>
    </lineage>
</organism>
<evidence type="ECO:0000313" key="2">
    <source>
        <dbReference type="EMBL" id="GAA2371372.1"/>
    </source>
</evidence>
<reference evidence="2 3" key="1">
    <citation type="journal article" date="2019" name="Int. J. Syst. Evol. Microbiol.">
        <title>The Global Catalogue of Microorganisms (GCM) 10K type strain sequencing project: providing services to taxonomists for standard genome sequencing and annotation.</title>
        <authorList>
            <consortium name="The Broad Institute Genomics Platform"/>
            <consortium name="The Broad Institute Genome Sequencing Center for Infectious Disease"/>
            <person name="Wu L."/>
            <person name="Ma J."/>
        </authorList>
    </citation>
    <scope>NUCLEOTIDE SEQUENCE [LARGE SCALE GENOMIC DNA]</scope>
    <source>
        <strain evidence="2 3">JCM 4316</strain>
    </source>
</reference>
<keyword evidence="3" id="KW-1185">Reference proteome</keyword>
<gene>
    <name evidence="2" type="ORF">GCM10010246_77100</name>
</gene>
<name>A0ABN3H7P0_9ACTN</name>
<protein>
    <submittedName>
        <fullName evidence="2">Uncharacterized protein</fullName>
    </submittedName>
</protein>